<dbReference type="PANTHER" id="PTHR43190">
    <property type="entry name" value="N-ACETYL-D-GLUCOSAMINE KINASE"/>
    <property type="match status" value="1"/>
</dbReference>
<gene>
    <name evidence="2" type="ORF">METZ01_LOCUS453330</name>
</gene>
<dbReference type="InterPro" id="IPR002731">
    <property type="entry name" value="ATPase_BadF"/>
</dbReference>
<feature type="non-terminal residue" evidence="2">
    <location>
        <position position="213"/>
    </location>
</feature>
<dbReference type="InterPro" id="IPR052519">
    <property type="entry name" value="Euk-type_GlcNAc_Kinase"/>
</dbReference>
<evidence type="ECO:0000313" key="2">
    <source>
        <dbReference type="EMBL" id="SVE00476.1"/>
    </source>
</evidence>
<dbReference type="PANTHER" id="PTHR43190:SF3">
    <property type="entry name" value="N-ACETYL-D-GLUCOSAMINE KINASE"/>
    <property type="match status" value="1"/>
</dbReference>
<dbReference type="EMBL" id="UINC01187645">
    <property type="protein sequence ID" value="SVE00476.1"/>
    <property type="molecule type" value="Genomic_DNA"/>
</dbReference>
<sequence length="213" mass="21651">MTQMDLHHLVGIDAGGTRTRALAAHENGVFSRCEAGAGNYQLLGLEGVVELFAGLLAQLQLDSDRTTVCAAVAGAGRPVEQERLSAALLARGLAARVCIVADARAALEGAHGGEAGIIAIAGTGSIVMGRGKASQVERAGGWGPLLGDEGSAYSFVMAGLRAAGQSHDGSGPATCLEVDLVNKLGLADWDSLIPALYGGHLQRDRLASACPVV</sequence>
<name>A0A382ZXW0_9ZZZZ</name>
<accession>A0A382ZXW0</accession>
<organism evidence="2">
    <name type="scientific">marine metagenome</name>
    <dbReference type="NCBI Taxonomy" id="408172"/>
    <lineage>
        <taxon>unclassified sequences</taxon>
        <taxon>metagenomes</taxon>
        <taxon>ecological metagenomes</taxon>
    </lineage>
</organism>
<feature type="domain" description="ATPase BadF/BadG/BcrA/BcrD type" evidence="1">
    <location>
        <begin position="10"/>
        <end position="175"/>
    </location>
</feature>
<reference evidence="2" key="1">
    <citation type="submission" date="2018-05" db="EMBL/GenBank/DDBJ databases">
        <authorList>
            <person name="Lanie J.A."/>
            <person name="Ng W.-L."/>
            <person name="Kazmierczak K.M."/>
            <person name="Andrzejewski T.M."/>
            <person name="Davidsen T.M."/>
            <person name="Wayne K.J."/>
            <person name="Tettelin H."/>
            <person name="Glass J.I."/>
            <person name="Rusch D."/>
            <person name="Podicherti R."/>
            <person name="Tsui H.-C.T."/>
            <person name="Winkler M.E."/>
        </authorList>
    </citation>
    <scope>NUCLEOTIDE SEQUENCE</scope>
</reference>
<dbReference type="Gene3D" id="3.30.420.40">
    <property type="match status" value="1"/>
</dbReference>
<dbReference type="Pfam" id="PF01869">
    <property type="entry name" value="BcrAD_BadFG"/>
    <property type="match status" value="1"/>
</dbReference>
<dbReference type="InterPro" id="IPR043129">
    <property type="entry name" value="ATPase_NBD"/>
</dbReference>
<protein>
    <recommendedName>
        <fullName evidence="1">ATPase BadF/BadG/BcrA/BcrD type domain-containing protein</fullName>
    </recommendedName>
</protein>
<dbReference type="AlphaFoldDB" id="A0A382ZXW0"/>
<evidence type="ECO:0000259" key="1">
    <source>
        <dbReference type="Pfam" id="PF01869"/>
    </source>
</evidence>
<proteinExistence type="predicted"/>
<dbReference type="SUPFAM" id="SSF53067">
    <property type="entry name" value="Actin-like ATPase domain"/>
    <property type="match status" value="2"/>
</dbReference>